<gene>
    <name evidence="1" type="ORF">MCOR_37782</name>
</gene>
<keyword evidence="2" id="KW-1185">Reference proteome</keyword>
<proteinExistence type="predicted"/>
<dbReference type="EMBL" id="CACVKT020006893">
    <property type="protein sequence ID" value="CAC5403939.1"/>
    <property type="molecule type" value="Genomic_DNA"/>
</dbReference>
<sequence>MASCERRQKVLTLATLDTNSTQKFDTYVRREILFYILSKINETNFAQLSSSIECEMKINSTDEQCQQCLAGVCRNNTQMLYYQNSIKQIMPTIFKPVLEVSNFVDKMGKSLPAALGLLGEQSGLFLEGLGQISSHLGSGLTGLQEFSGIASNLQSLGGKLTSLSKDVVTVNINKLPDFSSQGSILETLVQLGAQTLLDQVKSGFSSIGDALTALGNKVVGGITVAGNAVIDTGNTIGNAFHSIFGRRYVSVEKRDCDDQCTVCGKIDRLSHDTMTILAIVCGEGIIYNQRNTLEHVKYLQGLYNNTIQNQLITKVEYDPLSIKTENRIAFSKAFMTYSVQGSVDRFQTDNDFEISDLKKSAKDVAKHIWQLMN</sequence>
<name>A0A6J8D7R2_MYTCO</name>
<evidence type="ECO:0000313" key="2">
    <source>
        <dbReference type="Proteomes" id="UP000507470"/>
    </source>
</evidence>
<protein>
    <submittedName>
        <fullName evidence="1">Uncharacterized protein</fullName>
    </submittedName>
</protein>
<reference evidence="1 2" key="1">
    <citation type="submission" date="2020-06" db="EMBL/GenBank/DDBJ databases">
        <authorList>
            <person name="Li R."/>
            <person name="Bekaert M."/>
        </authorList>
    </citation>
    <scope>NUCLEOTIDE SEQUENCE [LARGE SCALE GENOMIC DNA]</scope>
    <source>
        <strain evidence="2">wild</strain>
    </source>
</reference>
<evidence type="ECO:0000313" key="1">
    <source>
        <dbReference type="EMBL" id="CAC5403939.1"/>
    </source>
</evidence>
<accession>A0A6J8D7R2</accession>
<dbReference type="AlphaFoldDB" id="A0A6J8D7R2"/>
<dbReference type="Proteomes" id="UP000507470">
    <property type="component" value="Unassembled WGS sequence"/>
</dbReference>
<dbReference type="OrthoDB" id="6119897at2759"/>
<organism evidence="1 2">
    <name type="scientific">Mytilus coruscus</name>
    <name type="common">Sea mussel</name>
    <dbReference type="NCBI Taxonomy" id="42192"/>
    <lineage>
        <taxon>Eukaryota</taxon>
        <taxon>Metazoa</taxon>
        <taxon>Spiralia</taxon>
        <taxon>Lophotrochozoa</taxon>
        <taxon>Mollusca</taxon>
        <taxon>Bivalvia</taxon>
        <taxon>Autobranchia</taxon>
        <taxon>Pteriomorphia</taxon>
        <taxon>Mytilida</taxon>
        <taxon>Mytiloidea</taxon>
        <taxon>Mytilidae</taxon>
        <taxon>Mytilinae</taxon>
        <taxon>Mytilus</taxon>
    </lineage>
</organism>